<reference evidence="2 3" key="2">
    <citation type="submission" date="2018-11" db="EMBL/GenBank/DDBJ databases">
        <authorList>
            <consortium name="Pathogen Informatics"/>
        </authorList>
    </citation>
    <scope>NUCLEOTIDE SEQUENCE [LARGE SCALE GENOMIC DNA]</scope>
    <source>
        <strain evidence="2 3">NST_G2</strain>
    </source>
</reference>
<dbReference type="EMBL" id="UYSU01001629">
    <property type="protein sequence ID" value="VDL87011.1"/>
    <property type="molecule type" value="Genomic_DNA"/>
</dbReference>
<protein>
    <submittedName>
        <fullName evidence="2 4">Uncharacterized protein</fullName>
    </submittedName>
</protein>
<proteinExistence type="predicted"/>
<name>A0A183SA93_SCHSO</name>
<sequence>MDRRPSAAFSRHMELESHADQRRQFGVRNETKGPTAAARNIWSCLSDLVKLCEKQLRRRIQKTVRTRIAKHVWRNKADSHVVAHLARTGHKFKFNAAEILTRGDNHVIRELLESLFTGPQSINKCNDLLNPYLVLRLSLARTIGLSGSTQANTFSNAGASEPDGRAIITPRSNMSDEISVDNASHAGHQTINAPERSRHH</sequence>
<dbReference type="Proteomes" id="UP000275846">
    <property type="component" value="Unassembled WGS sequence"/>
</dbReference>
<feature type="region of interest" description="Disordered" evidence="1">
    <location>
        <begin position="181"/>
        <end position="200"/>
    </location>
</feature>
<gene>
    <name evidence="2" type="ORF">SSLN_LOCUS1141</name>
</gene>
<feature type="compositionally biased region" description="Basic and acidic residues" evidence="1">
    <location>
        <begin position="1"/>
        <end position="23"/>
    </location>
</feature>
<dbReference type="WBParaSite" id="SSLN_0000118801-mRNA-1">
    <property type="protein sequence ID" value="SSLN_0000118801-mRNA-1"/>
    <property type="gene ID" value="SSLN_0000118801"/>
</dbReference>
<dbReference type="AlphaFoldDB" id="A0A183SA93"/>
<accession>A0A183SA93</accession>
<dbReference type="OrthoDB" id="6307997at2759"/>
<keyword evidence="3" id="KW-1185">Reference proteome</keyword>
<reference evidence="4" key="1">
    <citation type="submission" date="2016-06" db="UniProtKB">
        <authorList>
            <consortium name="WormBaseParasite"/>
        </authorList>
    </citation>
    <scope>IDENTIFICATION</scope>
</reference>
<evidence type="ECO:0000313" key="2">
    <source>
        <dbReference type="EMBL" id="VDL87011.1"/>
    </source>
</evidence>
<feature type="region of interest" description="Disordered" evidence="1">
    <location>
        <begin position="1"/>
        <end position="31"/>
    </location>
</feature>
<evidence type="ECO:0000256" key="1">
    <source>
        <dbReference type="SAM" id="MobiDB-lite"/>
    </source>
</evidence>
<organism evidence="4">
    <name type="scientific">Schistocephalus solidus</name>
    <name type="common">Tapeworm</name>
    <dbReference type="NCBI Taxonomy" id="70667"/>
    <lineage>
        <taxon>Eukaryota</taxon>
        <taxon>Metazoa</taxon>
        <taxon>Spiralia</taxon>
        <taxon>Lophotrochozoa</taxon>
        <taxon>Platyhelminthes</taxon>
        <taxon>Cestoda</taxon>
        <taxon>Eucestoda</taxon>
        <taxon>Diphyllobothriidea</taxon>
        <taxon>Diphyllobothriidae</taxon>
        <taxon>Schistocephalus</taxon>
    </lineage>
</organism>
<evidence type="ECO:0000313" key="3">
    <source>
        <dbReference type="Proteomes" id="UP000275846"/>
    </source>
</evidence>
<evidence type="ECO:0000313" key="4">
    <source>
        <dbReference type="WBParaSite" id="SSLN_0000118801-mRNA-1"/>
    </source>
</evidence>
<feature type="region of interest" description="Disordered" evidence="1">
    <location>
        <begin position="150"/>
        <end position="169"/>
    </location>
</feature>